<accession>A0A8C9TB76</accession>
<dbReference type="InterPro" id="IPR011029">
    <property type="entry name" value="DEATH-like_dom_sf"/>
</dbReference>
<keyword evidence="8" id="KW-0325">Glycoprotein</keyword>
<organism evidence="15 16">
    <name type="scientific">Scleropages formosus</name>
    <name type="common">Asian bonytongue</name>
    <name type="synonym">Osteoglossum formosum</name>
    <dbReference type="NCBI Taxonomy" id="113540"/>
    <lineage>
        <taxon>Eukaryota</taxon>
        <taxon>Metazoa</taxon>
        <taxon>Chordata</taxon>
        <taxon>Craniata</taxon>
        <taxon>Vertebrata</taxon>
        <taxon>Euteleostomi</taxon>
        <taxon>Actinopterygii</taxon>
        <taxon>Neopterygii</taxon>
        <taxon>Teleostei</taxon>
        <taxon>Osteoglossocephala</taxon>
        <taxon>Osteoglossomorpha</taxon>
        <taxon>Osteoglossiformes</taxon>
        <taxon>Osteoglossidae</taxon>
        <taxon>Scleropages</taxon>
    </lineage>
</organism>
<evidence type="ECO:0000313" key="15">
    <source>
        <dbReference type="Ensembl" id="ENSSFOP00015049838.1"/>
    </source>
</evidence>
<dbReference type="CDD" id="cd08315">
    <property type="entry name" value="Death_TRAILR_DR4_DR5"/>
    <property type="match status" value="1"/>
</dbReference>
<evidence type="ECO:0000256" key="4">
    <source>
        <dbReference type="ARBA" id="ARBA00022737"/>
    </source>
</evidence>
<comment type="subcellular location">
    <subcellularLocation>
        <location evidence="1">Membrane</location>
    </subcellularLocation>
</comment>
<dbReference type="Gene3D" id="1.10.533.10">
    <property type="entry name" value="Death Domain, Fas"/>
    <property type="match status" value="1"/>
</dbReference>
<evidence type="ECO:0008006" key="17">
    <source>
        <dbReference type="Google" id="ProtNLM"/>
    </source>
</evidence>
<evidence type="ECO:0000259" key="14">
    <source>
        <dbReference type="PROSITE" id="PS50050"/>
    </source>
</evidence>
<dbReference type="InterPro" id="IPR001368">
    <property type="entry name" value="TNFR/NGFR_Cys_rich_reg"/>
</dbReference>
<dbReference type="OrthoDB" id="8848202at2759"/>
<feature type="repeat" description="TNFR-Cys" evidence="9">
    <location>
        <begin position="75"/>
        <end position="115"/>
    </location>
</feature>
<reference evidence="15" key="2">
    <citation type="submission" date="2025-08" db="UniProtKB">
        <authorList>
            <consortium name="Ensembl"/>
        </authorList>
    </citation>
    <scope>IDENTIFICATION</scope>
</reference>
<evidence type="ECO:0000256" key="12">
    <source>
        <dbReference type="SAM" id="SignalP"/>
    </source>
</evidence>
<dbReference type="PROSITE" id="PS50050">
    <property type="entry name" value="TNFR_NGFR_2"/>
    <property type="match status" value="2"/>
</dbReference>
<dbReference type="GO" id="GO:0009986">
    <property type="term" value="C:cell surface"/>
    <property type="evidence" value="ECO:0007669"/>
    <property type="project" value="TreeGrafter"/>
</dbReference>
<protein>
    <recommendedName>
        <fullName evidence="17">Tumor necrosis factor receptor superfamily member 10B-like</fullName>
    </recommendedName>
</protein>
<feature type="domain" description="Death" evidence="13">
    <location>
        <begin position="280"/>
        <end position="344"/>
    </location>
</feature>
<gene>
    <name evidence="15" type="primary">hdr</name>
</gene>
<feature type="disulfide bond" evidence="9">
    <location>
        <begin position="94"/>
        <end position="107"/>
    </location>
</feature>
<keyword evidence="3 12" id="KW-0732">Signal</keyword>
<keyword evidence="5 11" id="KW-0472">Membrane</keyword>
<evidence type="ECO:0000256" key="3">
    <source>
        <dbReference type="ARBA" id="ARBA00022729"/>
    </source>
</evidence>
<dbReference type="GO" id="GO:0005886">
    <property type="term" value="C:plasma membrane"/>
    <property type="evidence" value="ECO:0007669"/>
    <property type="project" value="TreeGrafter"/>
</dbReference>
<dbReference type="InterPro" id="IPR000488">
    <property type="entry name" value="Death_dom"/>
</dbReference>
<dbReference type="GO" id="GO:0036462">
    <property type="term" value="P:TRAIL-activated apoptotic signaling pathway"/>
    <property type="evidence" value="ECO:0007669"/>
    <property type="project" value="TreeGrafter"/>
</dbReference>
<dbReference type="CDD" id="cd10580">
    <property type="entry name" value="TNFRSF10"/>
    <property type="match status" value="1"/>
</dbReference>
<dbReference type="SUPFAM" id="SSF47986">
    <property type="entry name" value="DEATH domain"/>
    <property type="match status" value="1"/>
</dbReference>
<dbReference type="InterPro" id="IPR034029">
    <property type="entry name" value="TNFRSF10A/B_death"/>
</dbReference>
<feature type="chain" id="PRO_5034738770" description="Tumor necrosis factor receptor superfamily member 10B-like" evidence="12">
    <location>
        <begin position="22"/>
        <end position="375"/>
    </location>
</feature>
<dbReference type="SMART" id="SM00208">
    <property type="entry name" value="TNFR"/>
    <property type="match status" value="3"/>
</dbReference>
<feature type="disulfide bond" evidence="9">
    <location>
        <begin position="76"/>
        <end position="91"/>
    </location>
</feature>
<evidence type="ECO:0000313" key="16">
    <source>
        <dbReference type="Proteomes" id="UP000694397"/>
    </source>
</evidence>
<feature type="transmembrane region" description="Helical" evidence="11">
    <location>
        <begin position="166"/>
        <end position="188"/>
    </location>
</feature>
<feature type="disulfide bond" evidence="9">
    <location>
        <begin position="135"/>
        <end position="148"/>
    </location>
</feature>
<dbReference type="GO" id="GO:0004888">
    <property type="term" value="F:transmembrane signaling receptor activity"/>
    <property type="evidence" value="ECO:0007669"/>
    <property type="project" value="UniProtKB-ARBA"/>
</dbReference>
<dbReference type="GeneTree" id="ENSGT00940000165531"/>
<evidence type="ECO:0000256" key="10">
    <source>
        <dbReference type="SAM" id="MobiDB-lite"/>
    </source>
</evidence>
<dbReference type="PANTHER" id="PTHR46330:SF6">
    <property type="entry name" value="HEMATOPOIETIC DEATH RECEPTOR-RELATED"/>
    <property type="match status" value="1"/>
</dbReference>
<dbReference type="CTD" id="373093"/>
<dbReference type="InterPro" id="IPR052491">
    <property type="entry name" value="TNFRSF10"/>
</dbReference>
<keyword evidence="11" id="KW-0812">Transmembrane</keyword>
<evidence type="ECO:0000256" key="2">
    <source>
        <dbReference type="ARBA" id="ARBA00022703"/>
    </source>
</evidence>
<evidence type="ECO:0000256" key="8">
    <source>
        <dbReference type="ARBA" id="ARBA00023180"/>
    </source>
</evidence>
<evidence type="ECO:0000256" key="5">
    <source>
        <dbReference type="ARBA" id="ARBA00023136"/>
    </source>
</evidence>
<proteinExistence type="predicted"/>
<evidence type="ECO:0000256" key="1">
    <source>
        <dbReference type="ARBA" id="ARBA00004370"/>
    </source>
</evidence>
<feature type="disulfide bond" evidence="9">
    <location>
        <begin position="117"/>
        <end position="132"/>
    </location>
</feature>
<feature type="signal peptide" evidence="12">
    <location>
        <begin position="1"/>
        <end position="21"/>
    </location>
</feature>
<dbReference type="Gene3D" id="2.10.50.10">
    <property type="entry name" value="Tumor Necrosis Factor Receptor, subunit A, domain 2"/>
    <property type="match status" value="3"/>
</dbReference>
<evidence type="ECO:0000256" key="9">
    <source>
        <dbReference type="PROSITE-ProRule" id="PRU00206"/>
    </source>
</evidence>
<keyword evidence="2" id="KW-0053">Apoptosis</keyword>
<feature type="disulfide bond" evidence="9">
    <location>
        <begin position="97"/>
        <end position="115"/>
    </location>
</feature>
<dbReference type="Pfam" id="PF00020">
    <property type="entry name" value="TNFR_c6"/>
    <property type="match status" value="2"/>
</dbReference>
<dbReference type="InterPro" id="IPR034024">
    <property type="entry name" value="TNFRSF10_N"/>
</dbReference>
<evidence type="ECO:0000259" key="13">
    <source>
        <dbReference type="PROSITE" id="PS50017"/>
    </source>
</evidence>
<dbReference type="FunFam" id="2.10.50.10:FF:000004">
    <property type="entry name" value="Tumor necrosis factor receptor superfamily member 6"/>
    <property type="match status" value="1"/>
</dbReference>
<dbReference type="GeneID" id="108940401"/>
<dbReference type="SUPFAM" id="SSF57586">
    <property type="entry name" value="TNF receptor-like"/>
    <property type="match status" value="2"/>
</dbReference>
<dbReference type="Proteomes" id="UP000694397">
    <property type="component" value="Chromosome 12"/>
</dbReference>
<dbReference type="AlphaFoldDB" id="A0A8C9TB76"/>
<feature type="repeat" description="TNFR-Cys" evidence="9">
    <location>
        <begin position="116"/>
        <end position="156"/>
    </location>
</feature>
<keyword evidence="6 9" id="KW-1015">Disulfide bond</keyword>
<feature type="disulfide bond" evidence="9">
    <location>
        <begin position="138"/>
        <end position="156"/>
    </location>
</feature>
<keyword evidence="16" id="KW-1185">Reference proteome</keyword>
<feature type="region of interest" description="Disordered" evidence="10">
    <location>
        <begin position="214"/>
        <end position="250"/>
    </location>
</feature>
<reference evidence="15" key="3">
    <citation type="submission" date="2025-09" db="UniProtKB">
        <authorList>
            <consortium name="Ensembl"/>
        </authorList>
    </citation>
    <scope>IDENTIFICATION</scope>
</reference>
<sequence length="375" mass="42086">MSAKYMVVSLLLALTIYPAVKLSLGAALRDRTARHVLCQENLEYPHESHCCLNCPAGQFVKEACTKPLTRGTCAACPYDTYTEHDNGLMQCLQCTKCRTDEEVTRQCSNTQNSQCQCKSGSFCSPDQACEFCKKCSRCKPDEETVKNCTSTSNTVCKKKIATSATVLVTVGVIIPVIVAVGVVLLIYLKKKLSFSNFTVVSCKSSEVVKVNMDDKNNTTLEEEERQSAGPLEPQQEREPFLKESPPVHSQRRRLIPLNGQESLKKSFDLFEELDINYHNRFFRRIGLKDNEIQGADNQSPADKMYELLRLWMEKEGSKADINDLLEVLFSLDQKLSAETIIHKAITNCDFVYEDVKTDCVAADIVTHHGINEKPC</sequence>
<keyword evidence="4" id="KW-0677">Repeat</keyword>
<evidence type="ECO:0000256" key="7">
    <source>
        <dbReference type="ARBA" id="ARBA00023170"/>
    </source>
</evidence>
<dbReference type="Pfam" id="PF00531">
    <property type="entry name" value="Death"/>
    <property type="match status" value="1"/>
</dbReference>
<dbReference type="PANTHER" id="PTHR46330">
    <property type="entry name" value="TUMOR NECROSIS FACTOR RECEPTOR SUPERFAMILY MEMBER 10B"/>
    <property type="match status" value="1"/>
</dbReference>
<dbReference type="Ensembl" id="ENSSFOT00015055288.1">
    <property type="protein sequence ID" value="ENSSFOP00015049838.1"/>
    <property type="gene ID" value="ENSSFOG00015028330.1"/>
</dbReference>
<feature type="domain" description="TNFR-Cys" evidence="14">
    <location>
        <begin position="116"/>
        <end position="156"/>
    </location>
</feature>
<evidence type="ECO:0000256" key="6">
    <source>
        <dbReference type="ARBA" id="ARBA00023157"/>
    </source>
</evidence>
<name>A0A8C9TB76_SCLFO</name>
<keyword evidence="11" id="KW-1133">Transmembrane helix</keyword>
<reference evidence="15 16" key="1">
    <citation type="submission" date="2019-04" db="EMBL/GenBank/DDBJ databases">
        <authorList>
            <consortium name="Wellcome Sanger Institute Data Sharing"/>
        </authorList>
    </citation>
    <scope>NUCLEOTIDE SEQUENCE [LARGE SCALE GENOMIC DNA]</scope>
</reference>
<dbReference type="RefSeq" id="XP_018618076.1">
    <property type="nucleotide sequence ID" value="XM_018762560.2"/>
</dbReference>
<evidence type="ECO:0000256" key="11">
    <source>
        <dbReference type="SAM" id="Phobius"/>
    </source>
</evidence>
<feature type="domain" description="TNFR-Cys" evidence="14">
    <location>
        <begin position="75"/>
        <end position="115"/>
    </location>
</feature>
<dbReference type="PROSITE" id="PS50017">
    <property type="entry name" value="DEATH_DOMAIN"/>
    <property type="match status" value="1"/>
</dbReference>
<keyword evidence="7" id="KW-0675">Receptor</keyword>
<dbReference type="GO" id="GO:0043065">
    <property type="term" value="P:positive regulation of apoptotic process"/>
    <property type="evidence" value="ECO:0007669"/>
    <property type="project" value="TreeGrafter"/>
</dbReference>